<feature type="compositionally biased region" description="Polar residues" evidence="1">
    <location>
        <begin position="1"/>
        <end position="12"/>
    </location>
</feature>
<evidence type="ECO:0000256" key="1">
    <source>
        <dbReference type="SAM" id="MobiDB-lite"/>
    </source>
</evidence>
<accession>A0AAW4XYR4</accession>
<evidence type="ECO:0000313" key="3">
    <source>
        <dbReference type="Proteomes" id="UP001199260"/>
    </source>
</evidence>
<feature type="region of interest" description="Disordered" evidence="1">
    <location>
        <begin position="1"/>
        <end position="52"/>
    </location>
</feature>
<dbReference type="AlphaFoldDB" id="A0AAW4XYR4"/>
<feature type="compositionally biased region" description="Basic and acidic residues" evidence="1">
    <location>
        <begin position="14"/>
        <end position="52"/>
    </location>
</feature>
<keyword evidence="3" id="KW-1185">Reference proteome</keyword>
<protein>
    <submittedName>
        <fullName evidence="2">Uncharacterized protein</fullName>
    </submittedName>
</protein>
<evidence type="ECO:0000313" key="2">
    <source>
        <dbReference type="EMBL" id="MCD2166158.1"/>
    </source>
</evidence>
<proteinExistence type="predicted"/>
<dbReference type="Proteomes" id="UP001199260">
    <property type="component" value="Unassembled WGS sequence"/>
</dbReference>
<reference evidence="2 3" key="1">
    <citation type="submission" date="2021-11" db="EMBL/GenBank/DDBJ databases">
        <title>Genome sequence.</title>
        <authorList>
            <person name="Sun Q."/>
        </authorList>
    </citation>
    <scope>NUCLEOTIDE SEQUENCE [LARGE SCALE GENOMIC DNA]</scope>
    <source>
        <strain evidence="2 3">KCTC 12005</strain>
    </source>
</reference>
<gene>
    <name evidence="2" type="ORF">LPW39_13575</name>
</gene>
<comment type="caution">
    <text evidence="2">The sequence shown here is derived from an EMBL/GenBank/DDBJ whole genome shotgun (WGS) entry which is preliminary data.</text>
</comment>
<name>A0AAW4XYR4_9BURK</name>
<sequence length="52" mass="6043">MSNRQEGYQSPNGEKPETETQMQDKLKLPPEQQQHESIEHPEPTEDKKKSPP</sequence>
<organism evidence="2 3">
    <name type="scientific">Comamonas koreensis</name>
    <dbReference type="NCBI Taxonomy" id="160825"/>
    <lineage>
        <taxon>Bacteria</taxon>
        <taxon>Pseudomonadati</taxon>
        <taxon>Pseudomonadota</taxon>
        <taxon>Betaproteobacteria</taxon>
        <taxon>Burkholderiales</taxon>
        <taxon>Comamonadaceae</taxon>
        <taxon>Comamonas</taxon>
    </lineage>
</organism>
<dbReference type="EMBL" id="JAJNCT010000014">
    <property type="protein sequence ID" value="MCD2166158.1"/>
    <property type="molecule type" value="Genomic_DNA"/>
</dbReference>
<dbReference type="RefSeq" id="WP_230775764.1">
    <property type="nucleotide sequence ID" value="NZ_JAJNCT010000014.1"/>
</dbReference>